<dbReference type="EMBL" id="JALNTZ010001471">
    <property type="protein sequence ID" value="KAJ3625368.1"/>
    <property type="molecule type" value="Genomic_DNA"/>
</dbReference>
<comment type="similarity">
    <text evidence="1">Belongs to the TRAFAC class OBG-HflX-like GTPase superfamily. OBG GTPase family.</text>
</comment>
<dbReference type="Pfam" id="PF01018">
    <property type="entry name" value="GTP1_OBG"/>
    <property type="match status" value="1"/>
</dbReference>
<evidence type="ECO:0000256" key="2">
    <source>
        <dbReference type="ARBA" id="ARBA00022517"/>
    </source>
</evidence>
<accession>A0AA38M117</accession>
<dbReference type="InterPro" id="IPR036726">
    <property type="entry name" value="GTP1_OBG_dom_sf"/>
</dbReference>
<evidence type="ECO:0000256" key="3">
    <source>
        <dbReference type="ARBA" id="ARBA00022741"/>
    </source>
</evidence>
<evidence type="ECO:0000256" key="1">
    <source>
        <dbReference type="ARBA" id="ARBA00007699"/>
    </source>
</evidence>
<dbReference type="GO" id="GO:0005739">
    <property type="term" value="C:mitochondrion"/>
    <property type="evidence" value="ECO:0007669"/>
    <property type="project" value="TreeGrafter"/>
</dbReference>
<dbReference type="PRINTS" id="PR00326">
    <property type="entry name" value="GTP1OBG"/>
</dbReference>
<evidence type="ECO:0000259" key="6">
    <source>
        <dbReference type="PROSITE" id="PS51883"/>
    </source>
</evidence>
<feature type="domain" description="OBG-type G" evidence="5">
    <location>
        <begin position="164"/>
        <end position="325"/>
    </location>
</feature>
<dbReference type="InterPro" id="IPR045086">
    <property type="entry name" value="OBG_GTPase"/>
</dbReference>
<dbReference type="GO" id="GO:0003924">
    <property type="term" value="F:GTPase activity"/>
    <property type="evidence" value="ECO:0007669"/>
    <property type="project" value="InterPro"/>
</dbReference>
<dbReference type="GO" id="GO:0000287">
    <property type="term" value="F:magnesium ion binding"/>
    <property type="evidence" value="ECO:0007669"/>
    <property type="project" value="InterPro"/>
</dbReference>
<protein>
    <submittedName>
        <fullName evidence="7">Uncharacterized protein</fullName>
    </submittedName>
</protein>
<reference evidence="7" key="1">
    <citation type="journal article" date="2023" name="G3 (Bethesda)">
        <title>Whole genome assemblies of Zophobas morio and Tenebrio molitor.</title>
        <authorList>
            <person name="Kaur S."/>
            <person name="Stinson S.A."/>
            <person name="diCenzo G.C."/>
        </authorList>
    </citation>
    <scope>NUCLEOTIDE SEQUENCE</scope>
    <source>
        <strain evidence="7">QUZm001</strain>
    </source>
</reference>
<feature type="non-terminal residue" evidence="7">
    <location>
        <position position="1"/>
    </location>
</feature>
<evidence type="ECO:0000313" key="7">
    <source>
        <dbReference type="EMBL" id="KAJ3625368.1"/>
    </source>
</evidence>
<evidence type="ECO:0000313" key="8">
    <source>
        <dbReference type="Proteomes" id="UP001168821"/>
    </source>
</evidence>
<evidence type="ECO:0000259" key="5">
    <source>
        <dbReference type="PROSITE" id="PS51710"/>
    </source>
</evidence>
<dbReference type="AlphaFoldDB" id="A0AA38M117"/>
<comment type="caution">
    <text evidence="7">The sequence shown here is derived from an EMBL/GenBank/DDBJ whole genome shotgun (WGS) entry which is preliminary data.</text>
</comment>
<dbReference type="SUPFAM" id="SSF82051">
    <property type="entry name" value="Obg GTP-binding protein N-terminal domain"/>
    <property type="match status" value="1"/>
</dbReference>
<dbReference type="CDD" id="cd01898">
    <property type="entry name" value="Obg"/>
    <property type="match status" value="1"/>
</dbReference>
<evidence type="ECO:0000256" key="4">
    <source>
        <dbReference type="ARBA" id="ARBA00023134"/>
    </source>
</evidence>
<dbReference type="PROSITE" id="PS51710">
    <property type="entry name" value="G_OBG"/>
    <property type="match status" value="1"/>
</dbReference>
<keyword evidence="8" id="KW-1185">Reference proteome</keyword>
<keyword evidence="4" id="KW-0342">GTP-binding</keyword>
<dbReference type="PANTHER" id="PTHR11702:SF31">
    <property type="entry name" value="MITOCHONDRIAL RIBOSOME-ASSOCIATED GTPASE 2"/>
    <property type="match status" value="1"/>
</dbReference>
<dbReference type="SUPFAM" id="SSF52540">
    <property type="entry name" value="P-loop containing nucleoside triphosphate hydrolases"/>
    <property type="match status" value="1"/>
</dbReference>
<dbReference type="PANTHER" id="PTHR11702">
    <property type="entry name" value="DEVELOPMENTALLY REGULATED GTP-BINDING PROTEIN-RELATED"/>
    <property type="match status" value="1"/>
</dbReference>
<dbReference type="PIRSF" id="PIRSF002401">
    <property type="entry name" value="GTP_bd_Obg/CgtA"/>
    <property type="match status" value="1"/>
</dbReference>
<dbReference type="Pfam" id="PF01926">
    <property type="entry name" value="MMR_HSR1"/>
    <property type="match status" value="1"/>
</dbReference>
<dbReference type="InterPro" id="IPR027417">
    <property type="entry name" value="P-loop_NTPase"/>
</dbReference>
<dbReference type="InterPro" id="IPR006169">
    <property type="entry name" value="GTP1_OBG_dom"/>
</dbReference>
<dbReference type="InterPro" id="IPR031167">
    <property type="entry name" value="G_OBG"/>
</dbReference>
<proteinExistence type="inferred from homology"/>
<dbReference type="Gene3D" id="2.70.210.12">
    <property type="entry name" value="GTP1/OBG domain"/>
    <property type="match status" value="1"/>
</dbReference>
<dbReference type="PROSITE" id="PS51883">
    <property type="entry name" value="OBG"/>
    <property type="match status" value="1"/>
</dbReference>
<name>A0AA38M117_9CUCU</name>
<dbReference type="GO" id="GO:0005525">
    <property type="term" value="F:GTP binding"/>
    <property type="evidence" value="ECO:0007669"/>
    <property type="project" value="UniProtKB-KW"/>
</dbReference>
<dbReference type="InterPro" id="IPR006073">
    <property type="entry name" value="GTP-bd"/>
</dbReference>
<gene>
    <name evidence="7" type="ORF">Zmor_004287</name>
</gene>
<organism evidence="7 8">
    <name type="scientific">Zophobas morio</name>
    <dbReference type="NCBI Taxonomy" id="2755281"/>
    <lineage>
        <taxon>Eukaryota</taxon>
        <taxon>Metazoa</taxon>
        <taxon>Ecdysozoa</taxon>
        <taxon>Arthropoda</taxon>
        <taxon>Hexapoda</taxon>
        <taxon>Insecta</taxon>
        <taxon>Pterygota</taxon>
        <taxon>Neoptera</taxon>
        <taxon>Endopterygota</taxon>
        <taxon>Coleoptera</taxon>
        <taxon>Polyphaga</taxon>
        <taxon>Cucujiformia</taxon>
        <taxon>Tenebrionidae</taxon>
        <taxon>Zophobas</taxon>
    </lineage>
</organism>
<dbReference type="Proteomes" id="UP001168821">
    <property type="component" value="Unassembled WGS sequence"/>
</dbReference>
<dbReference type="Gene3D" id="3.40.50.300">
    <property type="entry name" value="P-loop containing nucleotide triphosphate hydrolases"/>
    <property type="match status" value="1"/>
</dbReference>
<feature type="domain" description="Obg" evidence="6">
    <location>
        <begin position="1"/>
        <end position="163"/>
    </location>
</feature>
<keyword evidence="2" id="KW-0690">Ribosome biogenesis</keyword>
<dbReference type="GO" id="GO:0042254">
    <property type="term" value="P:ribosome biogenesis"/>
    <property type="evidence" value="ECO:0007669"/>
    <property type="project" value="UniProtKB-UniRule"/>
</dbReference>
<dbReference type="InterPro" id="IPR014100">
    <property type="entry name" value="GTP-bd_Obg/CgtA"/>
</dbReference>
<keyword evidence="3" id="KW-0547">Nucleotide-binding</keyword>
<sequence length="325" mass="35045">KGGDGRCSFASIKYKEFAGPDGGDGGKGGDVILRCESHHHDLSHLKTLNFAEAGAPGGSSFRKGAAGKSVVIPLPIGTLLMNENSEILFDFTEAGQEYCGALGGLGGFGTANYDLSIGLKELRSLSYQLPIGNTCFKSATNQAPRSITLGQPEHVYFLELKSLADVGLVGFPNAGKSSLLTAVSCAHPKIAPYPFTTLNPHIGVIDYSDHYRILMADIPGLIRGAHENVGLGHKFLRHIERCKMIVYIIDAAGFTRYITWVVPWLCYCVQESTAGILLTISRIFRLFKPEILEKPSLVIANKMDLASTKNLESIKSSTSLDVIGR</sequence>